<dbReference type="PANTHER" id="PTHR43549:SF3">
    <property type="entry name" value="MULTIDRUG RESISTANCE PROTEIN YPNP-RELATED"/>
    <property type="match status" value="1"/>
</dbReference>
<dbReference type="InterPro" id="IPR002528">
    <property type="entry name" value="MATE_fam"/>
</dbReference>
<feature type="transmembrane region" description="Helical" evidence="7">
    <location>
        <begin position="290"/>
        <end position="309"/>
    </location>
</feature>
<keyword evidence="2" id="KW-0813">Transport</keyword>
<dbReference type="NCBIfam" id="TIGR00797">
    <property type="entry name" value="matE"/>
    <property type="match status" value="1"/>
</dbReference>
<evidence type="ECO:0000256" key="4">
    <source>
        <dbReference type="ARBA" id="ARBA00022692"/>
    </source>
</evidence>
<keyword evidence="3" id="KW-1003">Cell membrane</keyword>
<evidence type="ECO:0000256" key="3">
    <source>
        <dbReference type="ARBA" id="ARBA00022475"/>
    </source>
</evidence>
<evidence type="ECO:0000313" key="8">
    <source>
        <dbReference type="EMBL" id="MBB5042938.1"/>
    </source>
</evidence>
<feature type="transmembrane region" description="Helical" evidence="7">
    <location>
        <begin position="97"/>
        <end position="119"/>
    </location>
</feature>
<dbReference type="PANTHER" id="PTHR43549">
    <property type="entry name" value="MULTIDRUG RESISTANCE PROTEIN YPNP-RELATED"/>
    <property type="match status" value="1"/>
</dbReference>
<evidence type="ECO:0000313" key="9">
    <source>
        <dbReference type="Proteomes" id="UP000535406"/>
    </source>
</evidence>
<dbReference type="InterPro" id="IPR052031">
    <property type="entry name" value="Membrane_Transporter-Flippase"/>
</dbReference>
<gene>
    <name evidence="8" type="ORF">HNQ66_002339</name>
</gene>
<keyword evidence="6 7" id="KW-0472">Membrane</keyword>
<dbReference type="PIRSF" id="PIRSF006603">
    <property type="entry name" value="DinF"/>
    <property type="match status" value="1"/>
</dbReference>
<keyword evidence="5 7" id="KW-1133">Transmembrane helix</keyword>
<evidence type="ECO:0000256" key="6">
    <source>
        <dbReference type="ARBA" id="ARBA00023136"/>
    </source>
</evidence>
<feature type="transmembrane region" description="Helical" evidence="7">
    <location>
        <begin position="139"/>
        <end position="158"/>
    </location>
</feature>
<comment type="caution">
    <text evidence="8">The sequence shown here is derived from an EMBL/GenBank/DDBJ whole genome shotgun (WGS) entry which is preliminary data.</text>
</comment>
<feature type="transmembrane region" description="Helical" evidence="7">
    <location>
        <begin position="244"/>
        <end position="270"/>
    </location>
</feature>
<sequence length="488" mass="51356">MAKPSRTRDLTSGPIARTLLIFALPVLGANVLQSLNGSINAIWVGRFLGESALTATSNANLVLFLILGTVFGIGMAATILVAQSVGAHDLPEARRIVGTSATFFLAISVLFAVCGWIWVDAILTLLGTPADALPLARSYLRIIFLAVPVMNLLAFVMTVLRGAGDSRTPFVFMALAVFLDVVLNPLLIDGIGPFPKMGIAGSATSTLIGQTVSAVSILALLYARRHPLRLAGEDLALLRPDATLLRLVVVKGVPMGLQMIVISAAALTVMGLVNTYGSQVAAAYGIAAQLWTYVQMPALAVGAAVSSMAAQNVGAGRWDRIGRITAAGVGFNLVLTGVLVVALYLFDRAVLGLFLTGDSAAIDIAIHINNAASWSFILFGITIVLFATVRATGAVMPPLIILVISVLLVRTTFAYALRSVLGQDALWWSFPAGSITSLLLAAAYYRFGNWRNLHMIESRPAAGLAPDTGFGMPRERANLAGEMSSAEP</sequence>
<dbReference type="GO" id="GO:0015297">
    <property type="term" value="F:antiporter activity"/>
    <property type="evidence" value="ECO:0007669"/>
    <property type="project" value="InterPro"/>
</dbReference>
<protein>
    <submittedName>
        <fullName evidence="8">Putative MATE family efflux protein</fullName>
    </submittedName>
</protein>
<dbReference type="Pfam" id="PF01554">
    <property type="entry name" value="MatE"/>
    <property type="match status" value="2"/>
</dbReference>
<feature type="transmembrane region" description="Helical" evidence="7">
    <location>
        <begin position="200"/>
        <end position="223"/>
    </location>
</feature>
<reference evidence="8 9" key="1">
    <citation type="submission" date="2020-08" db="EMBL/GenBank/DDBJ databases">
        <title>Genomic Encyclopedia of Type Strains, Phase IV (KMG-IV): sequencing the most valuable type-strain genomes for metagenomic binning, comparative biology and taxonomic classification.</title>
        <authorList>
            <person name="Goeker M."/>
        </authorList>
    </citation>
    <scope>NUCLEOTIDE SEQUENCE [LARGE SCALE GENOMIC DNA]</scope>
    <source>
        <strain evidence="8 9">DSM 21319</strain>
    </source>
</reference>
<dbReference type="GO" id="GO:0042910">
    <property type="term" value="F:xenobiotic transmembrane transporter activity"/>
    <property type="evidence" value="ECO:0007669"/>
    <property type="project" value="InterPro"/>
</dbReference>
<dbReference type="EMBL" id="JACHIK010000007">
    <property type="protein sequence ID" value="MBB5042938.1"/>
    <property type="molecule type" value="Genomic_DNA"/>
</dbReference>
<organism evidence="8 9">
    <name type="scientific">Shinella fusca</name>
    <dbReference type="NCBI Taxonomy" id="544480"/>
    <lineage>
        <taxon>Bacteria</taxon>
        <taxon>Pseudomonadati</taxon>
        <taxon>Pseudomonadota</taxon>
        <taxon>Alphaproteobacteria</taxon>
        <taxon>Hyphomicrobiales</taxon>
        <taxon>Rhizobiaceae</taxon>
        <taxon>Shinella</taxon>
    </lineage>
</organism>
<dbReference type="RefSeq" id="WP_343059483.1">
    <property type="nucleotide sequence ID" value="NZ_JACHIK010000007.1"/>
</dbReference>
<name>A0A7W7YV33_9HYPH</name>
<evidence type="ECO:0000256" key="2">
    <source>
        <dbReference type="ARBA" id="ARBA00022448"/>
    </source>
</evidence>
<keyword evidence="4 7" id="KW-0812">Transmembrane</keyword>
<dbReference type="CDD" id="cd13138">
    <property type="entry name" value="MATE_yoeA_like"/>
    <property type="match status" value="1"/>
</dbReference>
<evidence type="ECO:0000256" key="5">
    <source>
        <dbReference type="ARBA" id="ARBA00022989"/>
    </source>
</evidence>
<feature type="transmembrane region" description="Helical" evidence="7">
    <location>
        <begin position="61"/>
        <end position="85"/>
    </location>
</feature>
<feature type="transmembrane region" description="Helical" evidence="7">
    <location>
        <begin position="366"/>
        <end position="387"/>
    </location>
</feature>
<feature type="transmembrane region" description="Helical" evidence="7">
    <location>
        <begin position="170"/>
        <end position="188"/>
    </location>
</feature>
<feature type="transmembrane region" description="Helical" evidence="7">
    <location>
        <begin position="399"/>
        <end position="420"/>
    </location>
</feature>
<dbReference type="AlphaFoldDB" id="A0A7W7YV33"/>
<feature type="transmembrane region" description="Helical" evidence="7">
    <location>
        <begin position="321"/>
        <end position="346"/>
    </location>
</feature>
<dbReference type="InterPro" id="IPR048279">
    <property type="entry name" value="MdtK-like"/>
</dbReference>
<accession>A0A7W7YV33</accession>
<dbReference type="GO" id="GO:0005886">
    <property type="term" value="C:plasma membrane"/>
    <property type="evidence" value="ECO:0007669"/>
    <property type="project" value="UniProtKB-SubCell"/>
</dbReference>
<keyword evidence="9" id="KW-1185">Reference proteome</keyword>
<evidence type="ECO:0000256" key="1">
    <source>
        <dbReference type="ARBA" id="ARBA00004429"/>
    </source>
</evidence>
<feature type="transmembrane region" description="Helical" evidence="7">
    <location>
        <begin position="426"/>
        <end position="445"/>
    </location>
</feature>
<comment type="subcellular location">
    <subcellularLocation>
        <location evidence="1">Cell inner membrane</location>
        <topology evidence="1">Multi-pass membrane protein</topology>
    </subcellularLocation>
</comment>
<dbReference type="Proteomes" id="UP000535406">
    <property type="component" value="Unassembled WGS sequence"/>
</dbReference>
<proteinExistence type="predicted"/>
<evidence type="ECO:0000256" key="7">
    <source>
        <dbReference type="SAM" id="Phobius"/>
    </source>
</evidence>